<dbReference type="SUPFAM" id="SSF47598">
    <property type="entry name" value="Ribbon-helix-helix"/>
    <property type="match status" value="1"/>
</dbReference>
<keyword evidence="2" id="KW-1185">Reference proteome</keyword>
<evidence type="ECO:0000313" key="2">
    <source>
        <dbReference type="Proteomes" id="UP000239532"/>
    </source>
</evidence>
<dbReference type="Proteomes" id="UP000239532">
    <property type="component" value="Unassembled WGS sequence"/>
</dbReference>
<sequence>MDKNEMSEWMDMIKKEKPPTVQQKVVPIKSSQLKRNKYGEEVQLSCYMDKGLMKRLKLQALKEDETIKNIINKSITLYLKSND</sequence>
<gene>
    <name evidence="1" type="ORF">BST86_03790</name>
</gene>
<reference evidence="1 2" key="1">
    <citation type="submission" date="2016-11" db="EMBL/GenBank/DDBJ databases">
        <title>Trade-off between light-utilization and light-protection in marine flavobacteria.</title>
        <authorList>
            <person name="Kumagai Y."/>
        </authorList>
    </citation>
    <scope>NUCLEOTIDE SEQUENCE [LARGE SCALE GENOMIC DNA]</scope>
    <source>
        <strain evidence="1 2">JCM 17109</strain>
    </source>
</reference>
<dbReference type="RefSeq" id="WP_105982113.1">
    <property type="nucleotide sequence ID" value="NZ_MQUC01000003.1"/>
</dbReference>
<proteinExistence type="predicted"/>
<name>A0A2S9WRZ8_9FLAO</name>
<comment type="caution">
    <text evidence="1">The sequence shown here is derived from an EMBL/GenBank/DDBJ whole genome shotgun (WGS) entry which is preliminary data.</text>
</comment>
<evidence type="ECO:0008006" key="3">
    <source>
        <dbReference type="Google" id="ProtNLM"/>
    </source>
</evidence>
<dbReference type="EMBL" id="MQUC01000003">
    <property type="protein sequence ID" value="PRP66274.1"/>
    <property type="molecule type" value="Genomic_DNA"/>
</dbReference>
<dbReference type="AlphaFoldDB" id="A0A2S9WRZ8"/>
<accession>A0A2S9WRZ8</accession>
<dbReference type="InterPro" id="IPR013321">
    <property type="entry name" value="Arc_rbn_hlx_hlx"/>
</dbReference>
<dbReference type="GO" id="GO:0006355">
    <property type="term" value="P:regulation of DNA-templated transcription"/>
    <property type="evidence" value="ECO:0007669"/>
    <property type="project" value="InterPro"/>
</dbReference>
<evidence type="ECO:0000313" key="1">
    <source>
        <dbReference type="EMBL" id="PRP66274.1"/>
    </source>
</evidence>
<dbReference type="Gene3D" id="1.10.1220.10">
    <property type="entry name" value="Met repressor-like"/>
    <property type="match status" value="1"/>
</dbReference>
<protein>
    <recommendedName>
        <fullName evidence="3">CopG family transcriptional regulator</fullName>
    </recommendedName>
</protein>
<dbReference type="InterPro" id="IPR010985">
    <property type="entry name" value="Ribbon_hlx_hlx"/>
</dbReference>
<organism evidence="1 2">
    <name type="scientific">Nonlabens agnitus</name>
    <dbReference type="NCBI Taxonomy" id="870484"/>
    <lineage>
        <taxon>Bacteria</taxon>
        <taxon>Pseudomonadati</taxon>
        <taxon>Bacteroidota</taxon>
        <taxon>Flavobacteriia</taxon>
        <taxon>Flavobacteriales</taxon>
        <taxon>Flavobacteriaceae</taxon>
        <taxon>Nonlabens</taxon>
    </lineage>
</organism>